<proteinExistence type="predicted"/>
<evidence type="ECO:0000313" key="2">
    <source>
        <dbReference type="Proteomes" id="UP000019248"/>
    </source>
</evidence>
<protein>
    <submittedName>
        <fullName evidence="1">Uncharacterized protein</fullName>
    </submittedName>
</protein>
<evidence type="ECO:0000313" key="1">
    <source>
        <dbReference type="EMBL" id="EUJ44595.1"/>
    </source>
</evidence>
<sequence>MVGCGCLLYQKCPPVTETPKPNVPSSAKVKVLPSAKTCAIGHAILAFTNGRQYTILQTKADRVRLSGINSWRYNRDVEVMKARGAPPVMSKKIYLPALYNI</sequence>
<accession>W7D6F6</accession>
<gene>
    <name evidence="1" type="ORF">PRIP_09412</name>
</gene>
<organism evidence="1 2">
    <name type="scientific">Listeria riparia FSL S10-1204</name>
    <dbReference type="NCBI Taxonomy" id="1265816"/>
    <lineage>
        <taxon>Bacteria</taxon>
        <taxon>Bacillati</taxon>
        <taxon>Bacillota</taxon>
        <taxon>Bacilli</taxon>
        <taxon>Bacillales</taxon>
        <taxon>Listeriaceae</taxon>
        <taxon>Listeria</taxon>
    </lineage>
</organism>
<dbReference type="EMBL" id="AODL01000011">
    <property type="protein sequence ID" value="EUJ44595.1"/>
    <property type="molecule type" value="Genomic_DNA"/>
</dbReference>
<reference evidence="1 2" key="1">
    <citation type="journal article" date="2014" name="Int. J. Syst. Evol. Microbiol.">
        <title>Listeria floridensis sp. nov., Listeria aquatica sp. nov., Listeria cornellensis sp. nov., Listeria riparia sp. nov. and Listeria grandensis sp. nov., from agricultural and natural environments.</title>
        <authorList>
            <person name="den Bakker H.C."/>
            <person name="Warchocki S."/>
            <person name="Wright E.M."/>
            <person name="Allred A.F."/>
            <person name="Ahlstrom C."/>
            <person name="Manuel C.S."/>
            <person name="Stasiewicz M.J."/>
            <person name="Burrell A."/>
            <person name="Roof S."/>
            <person name="Strawn L."/>
            <person name="Fortes E.D."/>
            <person name="Nightingale K.K."/>
            <person name="Kephart D."/>
            <person name="Wiedmann M."/>
        </authorList>
    </citation>
    <scope>NUCLEOTIDE SEQUENCE [LARGE SCALE GENOMIC DNA]</scope>
    <source>
        <strain evidence="1 2">FSL S10-1204</strain>
    </source>
</reference>
<keyword evidence="2" id="KW-1185">Reference proteome</keyword>
<dbReference type="Proteomes" id="UP000019248">
    <property type="component" value="Unassembled WGS sequence"/>
</dbReference>
<dbReference type="AlphaFoldDB" id="W7D6F6"/>
<comment type="caution">
    <text evidence="1">The sequence shown here is derived from an EMBL/GenBank/DDBJ whole genome shotgun (WGS) entry which is preliminary data.</text>
</comment>
<name>W7D6F6_9LIST</name>